<name>A0A369NNU1_EGGLN</name>
<accession>A0A369NNU1</accession>
<sequence length="243" mass="28815">MPYADPDKQREAKRRYEQEKRKQRRTNWMLVFYEDQCPEWRDELDELGMRTLVSPSHDADEWTARDEKKNPKHKAGTLKEPHRHLLAMYDNPVSYDQVVKDFAFLKSKNVKYVKSLPAMARYLTHMDSPDKAQYDPEGVCEFGGADWRDLCATTSDKHLALREMRAFIRENNIVDFYLFWDWCDEHNDEWSRLLDDSCCYAIEHYMRSFRAAQVVTQEDRDALRAKRVDDGCHTDCQTGAIQS</sequence>
<dbReference type="EMBL" id="PPTU01000042">
    <property type="protein sequence ID" value="RDB65999.1"/>
    <property type="molecule type" value="Genomic_DNA"/>
</dbReference>
<dbReference type="GO" id="GO:0006260">
    <property type="term" value="P:DNA replication"/>
    <property type="evidence" value="ECO:0007669"/>
    <property type="project" value="InterPro"/>
</dbReference>
<feature type="compositionally biased region" description="Basic and acidic residues" evidence="1">
    <location>
        <begin position="1"/>
        <end position="20"/>
    </location>
</feature>
<dbReference type="InterPro" id="IPR053923">
    <property type="entry name" value="RepB_C"/>
</dbReference>
<dbReference type="RefSeq" id="WP_009608406.1">
    <property type="nucleotide sequence ID" value="NZ_BQNE01000003.1"/>
</dbReference>
<feature type="domain" description="Plasmid replication protein origin binding" evidence="2">
    <location>
        <begin position="21"/>
        <end position="144"/>
    </location>
</feature>
<evidence type="ECO:0000256" key="1">
    <source>
        <dbReference type="SAM" id="MobiDB-lite"/>
    </source>
</evidence>
<protein>
    <recommendedName>
        <fullName evidence="6">Plasmid replication protein</fullName>
    </recommendedName>
</protein>
<evidence type="ECO:0000259" key="3">
    <source>
        <dbReference type="Pfam" id="PF21861"/>
    </source>
</evidence>
<gene>
    <name evidence="4" type="ORF">C1875_14205</name>
</gene>
<dbReference type="AlphaFoldDB" id="A0A369NNU1"/>
<proteinExistence type="predicted"/>
<reference evidence="4 5" key="1">
    <citation type="journal article" date="2018" name="Elife">
        <title>Discovery and characterization of a prevalent human gut bacterial enzyme sufficient for the inactivation of a family of plant toxins.</title>
        <authorList>
            <person name="Koppel N."/>
            <person name="Bisanz J.E."/>
            <person name="Pandelia M.E."/>
            <person name="Turnbaugh P.J."/>
            <person name="Balskus E.P."/>
        </authorList>
    </citation>
    <scope>NUCLEOTIDE SEQUENCE [LARGE SCALE GENOMIC DNA]</scope>
    <source>
        <strain evidence="4 5">W1 BHI 6</strain>
    </source>
</reference>
<dbReference type="Proteomes" id="UP000253970">
    <property type="component" value="Unassembled WGS sequence"/>
</dbReference>
<evidence type="ECO:0000259" key="2">
    <source>
        <dbReference type="Pfam" id="PF01719"/>
    </source>
</evidence>
<comment type="caution">
    <text evidence="4">The sequence shown here is derived from an EMBL/GenBank/DDBJ whole genome shotgun (WGS) entry which is preliminary data.</text>
</comment>
<feature type="region of interest" description="Disordered" evidence="1">
    <location>
        <begin position="57"/>
        <end position="76"/>
    </location>
</feature>
<dbReference type="Pfam" id="PF21861">
    <property type="entry name" value="RepB_C"/>
    <property type="match status" value="1"/>
</dbReference>
<evidence type="ECO:0000313" key="4">
    <source>
        <dbReference type="EMBL" id="RDB65999.1"/>
    </source>
</evidence>
<feature type="region of interest" description="Disordered" evidence="1">
    <location>
        <begin position="1"/>
        <end position="23"/>
    </location>
</feature>
<evidence type="ECO:0000313" key="5">
    <source>
        <dbReference type="Proteomes" id="UP000253970"/>
    </source>
</evidence>
<dbReference type="InterPro" id="IPR002631">
    <property type="entry name" value="Plasmid_rep_OBD"/>
</dbReference>
<feature type="compositionally biased region" description="Basic and acidic residues" evidence="1">
    <location>
        <begin position="57"/>
        <end position="69"/>
    </location>
</feature>
<dbReference type="GO" id="GO:0003677">
    <property type="term" value="F:DNA binding"/>
    <property type="evidence" value="ECO:0007669"/>
    <property type="project" value="InterPro"/>
</dbReference>
<dbReference type="Pfam" id="PF01719">
    <property type="entry name" value="Rep_OBD"/>
    <property type="match status" value="1"/>
</dbReference>
<evidence type="ECO:0008006" key="6">
    <source>
        <dbReference type="Google" id="ProtNLM"/>
    </source>
</evidence>
<dbReference type="GO" id="GO:0005727">
    <property type="term" value="C:extrachromosomal circular DNA"/>
    <property type="evidence" value="ECO:0007669"/>
    <property type="project" value="InterPro"/>
</dbReference>
<dbReference type="Gene3D" id="3.40.1310.30">
    <property type="match status" value="1"/>
</dbReference>
<organism evidence="4 5">
    <name type="scientific">Eggerthella lenta</name>
    <name type="common">Eubacterium lentum</name>
    <dbReference type="NCBI Taxonomy" id="84112"/>
    <lineage>
        <taxon>Bacteria</taxon>
        <taxon>Bacillati</taxon>
        <taxon>Actinomycetota</taxon>
        <taxon>Coriobacteriia</taxon>
        <taxon>Eggerthellales</taxon>
        <taxon>Eggerthellaceae</taxon>
        <taxon>Eggerthella</taxon>
    </lineage>
</organism>
<dbReference type="GO" id="GO:0003916">
    <property type="term" value="F:DNA topoisomerase activity"/>
    <property type="evidence" value="ECO:0007669"/>
    <property type="project" value="InterPro"/>
</dbReference>
<feature type="domain" description="Replication protein RepB C-terminal" evidence="3">
    <location>
        <begin position="154"/>
        <end position="210"/>
    </location>
</feature>